<dbReference type="SUPFAM" id="SSF56300">
    <property type="entry name" value="Metallo-dependent phosphatases"/>
    <property type="match status" value="1"/>
</dbReference>
<keyword evidence="6" id="KW-1185">Reference proteome</keyword>
<dbReference type="InterPro" id="IPR011240">
    <property type="entry name" value="Pesterase_YunD"/>
</dbReference>
<dbReference type="Gene3D" id="3.60.21.10">
    <property type="match status" value="1"/>
</dbReference>
<protein>
    <submittedName>
        <fullName evidence="5">2',3'-cyclic-nucleotide 2'-phosphodiesterase (5'-nucleotidase family)</fullName>
    </submittedName>
</protein>
<dbReference type="PRINTS" id="PR01607">
    <property type="entry name" value="APYRASEFAMLY"/>
</dbReference>
<feature type="domain" description="5'-Nucleotidase C-terminal" evidence="4">
    <location>
        <begin position="295"/>
        <end position="423"/>
    </location>
</feature>
<organism evidence="5 6">
    <name type="scientific">Ureibacillus xyleni</name>
    <dbReference type="NCBI Taxonomy" id="614648"/>
    <lineage>
        <taxon>Bacteria</taxon>
        <taxon>Bacillati</taxon>
        <taxon>Bacillota</taxon>
        <taxon>Bacilli</taxon>
        <taxon>Bacillales</taxon>
        <taxon>Caryophanaceae</taxon>
        <taxon>Ureibacillus</taxon>
    </lineage>
</organism>
<comment type="similarity">
    <text evidence="2">Belongs to the 5'-nucleotidase family.</text>
</comment>
<keyword evidence="2" id="KW-0547">Nucleotide-binding</keyword>
<dbReference type="InterPro" id="IPR004843">
    <property type="entry name" value="Calcineurin-like_PHP"/>
</dbReference>
<dbReference type="Gene3D" id="3.90.780.10">
    <property type="entry name" value="5'-Nucleotidase, C-terminal domain"/>
    <property type="match status" value="1"/>
</dbReference>
<dbReference type="GO" id="GO:0008253">
    <property type="term" value="F:5'-nucleotidase activity"/>
    <property type="evidence" value="ECO:0007669"/>
    <property type="project" value="TreeGrafter"/>
</dbReference>
<dbReference type="PANTHER" id="PTHR11575:SF23">
    <property type="entry name" value="5-NUCLEOTIDASE FAMILY PROTEIN"/>
    <property type="match status" value="1"/>
</dbReference>
<keyword evidence="2" id="KW-0378">Hydrolase</keyword>
<dbReference type="PANTHER" id="PTHR11575">
    <property type="entry name" value="5'-NUCLEOTIDASE-RELATED"/>
    <property type="match status" value="1"/>
</dbReference>
<dbReference type="GO" id="GO:0030288">
    <property type="term" value="C:outer membrane-bounded periplasmic space"/>
    <property type="evidence" value="ECO:0007669"/>
    <property type="project" value="TreeGrafter"/>
</dbReference>
<dbReference type="EMBL" id="OBMQ01000007">
    <property type="protein sequence ID" value="SOC13066.1"/>
    <property type="molecule type" value="Genomic_DNA"/>
</dbReference>
<evidence type="ECO:0000313" key="6">
    <source>
        <dbReference type="Proteomes" id="UP000219636"/>
    </source>
</evidence>
<dbReference type="InterPro" id="IPR006179">
    <property type="entry name" value="5_nucleotidase/apyrase"/>
</dbReference>
<dbReference type="InterPro" id="IPR029052">
    <property type="entry name" value="Metallo-depent_PP-like"/>
</dbReference>
<dbReference type="AlphaFoldDB" id="A0A285SXP9"/>
<dbReference type="InterPro" id="IPR008334">
    <property type="entry name" value="5'-Nucleotdase_C"/>
</dbReference>
<dbReference type="InterPro" id="IPR036907">
    <property type="entry name" value="5'-Nucleotdase_C_sf"/>
</dbReference>
<proteinExistence type="inferred from homology"/>
<sequence length="459" mass="53041">MRDGVKMLENIHIFHTNDIHSHFEYWVRMQHFIKEQRVQYAKLGEPSFLFDIGDHLDRSNIYTEATIGKGNVKLLNEAQYDVVTIGNNEGITLSFDDLYNLYNEADFDVVVANIKPIEGEEPNWLKPYTILQTKYGTKIGVVGATAIFDAFYKELNWHVVDPKEKIIEVVNHLKEEVDIILCMSHLGITEDELLANLCPTIDVIFGSHTHHLFEEGKVINNVLLTGCGKFGLYTGHLKLQFDHTTRKLIKKDEMVVENALLPEVNGEGNFLSKLSEEGKQLLQTPLFETTQFYNKEWFHYSALSKLFSDAILDFTQADCTMFNAGIFLDHLKKGLITNYDIHKILPHPINVCVIELSGKELKEVYLQAQNEEWPLLELKGLGFRGSIFGKMLTYQFSMNHNRELLINGKLADLNQQYKLATLDMFTFGYFFPNFKYAKKHYYLPMFLRDILAEFVKNKL</sequence>
<dbReference type="Proteomes" id="UP000219636">
    <property type="component" value="Unassembled WGS sequence"/>
</dbReference>
<accession>A0A285SXP9</accession>
<evidence type="ECO:0000256" key="2">
    <source>
        <dbReference type="RuleBase" id="RU362119"/>
    </source>
</evidence>
<evidence type="ECO:0000256" key="1">
    <source>
        <dbReference type="ARBA" id="ARBA00022729"/>
    </source>
</evidence>
<feature type="domain" description="Calcineurin-like phosphoesterase" evidence="3">
    <location>
        <begin position="12"/>
        <end position="211"/>
    </location>
</feature>
<dbReference type="Pfam" id="PF02872">
    <property type="entry name" value="5_nucleotid_C"/>
    <property type="match status" value="1"/>
</dbReference>
<keyword evidence="1" id="KW-0732">Signal</keyword>
<evidence type="ECO:0000259" key="3">
    <source>
        <dbReference type="Pfam" id="PF00149"/>
    </source>
</evidence>
<dbReference type="SUPFAM" id="SSF55816">
    <property type="entry name" value="5'-nucleotidase (syn. UDP-sugar hydrolase), C-terminal domain"/>
    <property type="match status" value="1"/>
</dbReference>
<gene>
    <name evidence="5" type="ORF">SAMN05880501_10796</name>
</gene>
<dbReference type="GO" id="GO:0009166">
    <property type="term" value="P:nucleotide catabolic process"/>
    <property type="evidence" value="ECO:0007669"/>
    <property type="project" value="InterPro"/>
</dbReference>
<name>A0A285SXP9_9BACL</name>
<dbReference type="GO" id="GO:0008768">
    <property type="term" value="F:UDP-sugar diphosphatase activity"/>
    <property type="evidence" value="ECO:0007669"/>
    <property type="project" value="TreeGrafter"/>
</dbReference>
<dbReference type="PIRSF" id="PIRSF036361">
    <property type="entry name" value="YunD"/>
    <property type="match status" value="1"/>
</dbReference>
<dbReference type="CDD" id="cd00845">
    <property type="entry name" value="MPP_UshA_N_like"/>
    <property type="match status" value="1"/>
</dbReference>
<dbReference type="Pfam" id="PF00149">
    <property type="entry name" value="Metallophos"/>
    <property type="match status" value="1"/>
</dbReference>
<reference evidence="6" key="1">
    <citation type="submission" date="2017-08" db="EMBL/GenBank/DDBJ databases">
        <authorList>
            <person name="Varghese N."/>
            <person name="Submissions S."/>
        </authorList>
    </citation>
    <scope>NUCLEOTIDE SEQUENCE [LARGE SCALE GENOMIC DNA]</scope>
    <source>
        <strain evidence="6">JC22</strain>
    </source>
</reference>
<dbReference type="GO" id="GO:0000166">
    <property type="term" value="F:nucleotide binding"/>
    <property type="evidence" value="ECO:0007669"/>
    <property type="project" value="UniProtKB-KW"/>
</dbReference>
<evidence type="ECO:0000259" key="4">
    <source>
        <dbReference type="Pfam" id="PF02872"/>
    </source>
</evidence>
<evidence type="ECO:0000313" key="5">
    <source>
        <dbReference type="EMBL" id="SOC13066.1"/>
    </source>
</evidence>